<reference evidence="1 2" key="1">
    <citation type="journal article" date="2022" name="Nat. Ecol. Evol.">
        <title>A masculinizing supergene underlies an exaggerated male reproductive morph in a spider.</title>
        <authorList>
            <person name="Hendrickx F."/>
            <person name="De Corte Z."/>
            <person name="Sonet G."/>
            <person name="Van Belleghem S.M."/>
            <person name="Kostlbacher S."/>
            <person name="Vangestel C."/>
        </authorList>
    </citation>
    <scope>NUCLEOTIDE SEQUENCE [LARGE SCALE GENOMIC DNA]</scope>
    <source>
        <strain evidence="1">W744_W776</strain>
    </source>
</reference>
<sequence length="101" mass="11475">MALTAQEKMVFKNVPLVHYTKIIPINHHSQFLQSLVDRMTARLCSDSDNNGQLLQDISVLNPKNTEPNVVRYGETKVKRQRGKQSKASEIALKIQNLCQTI</sequence>
<proteinExistence type="predicted"/>
<organism evidence="1 2">
    <name type="scientific">Oedothorax gibbosus</name>
    <dbReference type="NCBI Taxonomy" id="931172"/>
    <lineage>
        <taxon>Eukaryota</taxon>
        <taxon>Metazoa</taxon>
        <taxon>Ecdysozoa</taxon>
        <taxon>Arthropoda</taxon>
        <taxon>Chelicerata</taxon>
        <taxon>Arachnida</taxon>
        <taxon>Araneae</taxon>
        <taxon>Araneomorphae</taxon>
        <taxon>Entelegynae</taxon>
        <taxon>Araneoidea</taxon>
        <taxon>Linyphiidae</taxon>
        <taxon>Erigoninae</taxon>
        <taxon>Oedothorax</taxon>
    </lineage>
</organism>
<gene>
    <name evidence="1" type="ORF">JTE90_018073</name>
</gene>
<evidence type="ECO:0000313" key="1">
    <source>
        <dbReference type="EMBL" id="KAG8181766.1"/>
    </source>
</evidence>
<evidence type="ECO:0000313" key="2">
    <source>
        <dbReference type="Proteomes" id="UP000827092"/>
    </source>
</evidence>
<comment type="caution">
    <text evidence="1">The sequence shown here is derived from an EMBL/GenBank/DDBJ whole genome shotgun (WGS) entry which is preliminary data.</text>
</comment>
<protein>
    <submittedName>
        <fullName evidence="1">Uncharacterized protein</fullName>
    </submittedName>
</protein>
<name>A0AAV6UDN7_9ARAC</name>
<dbReference type="Proteomes" id="UP000827092">
    <property type="component" value="Unassembled WGS sequence"/>
</dbReference>
<dbReference type="EMBL" id="JAFNEN010000497">
    <property type="protein sequence ID" value="KAG8181766.1"/>
    <property type="molecule type" value="Genomic_DNA"/>
</dbReference>
<dbReference type="AlphaFoldDB" id="A0AAV6UDN7"/>
<accession>A0AAV6UDN7</accession>
<keyword evidence="2" id="KW-1185">Reference proteome</keyword>